<gene>
    <name evidence="3" type="ORF">SAMN05216499_10550</name>
</gene>
<feature type="transmembrane region" description="Helical" evidence="1">
    <location>
        <begin position="71"/>
        <end position="91"/>
    </location>
</feature>
<evidence type="ECO:0000313" key="4">
    <source>
        <dbReference type="Proteomes" id="UP000184111"/>
    </source>
</evidence>
<feature type="domain" description="DUF1206" evidence="2">
    <location>
        <begin position="30"/>
        <end position="96"/>
    </location>
</feature>
<reference evidence="3 4" key="1">
    <citation type="submission" date="2016-11" db="EMBL/GenBank/DDBJ databases">
        <authorList>
            <person name="Jaros S."/>
            <person name="Januszkiewicz K."/>
            <person name="Wedrychowicz H."/>
        </authorList>
    </citation>
    <scope>NUCLEOTIDE SEQUENCE [LARGE SCALE GENOMIC DNA]</scope>
    <source>
        <strain evidence="3 4">CGMCC 4.2025</strain>
    </source>
</reference>
<dbReference type="Proteomes" id="UP000184111">
    <property type="component" value="Unassembled WGS sequence"/>
</dbReference>
<feature type="transmembrane region" description="Helical" evidence="1">
    <location>
        <begin position="154"/>
        <end position="175"/>
    </location>
</feature>
<dbReference type="RefSeq" id="WP_073496318.1">
    <property type="nucleotide sequence ID" value="NZ_FRBI01000005.1"/>
</dbReference>
<feature type="transmembrane region" description="Helical" evidence="1">
    <location>
        <begin position="112"/>
        <end position="134"/>
    </location>
</feature>
<keyword evidence="1" id="KW-0472">Membrane</keyword>
<feature type="transmembrane region" description="Helical" evidence="1">
    <location>
        <begin position="32"/>
        <end position="51"/>
    </location>
</feature>
<proteinExistence type="predicted"/>
<evidence type="ECO:0000259" key="2">
    <source>
        <dbReference type="Pfam" id="PF06724"/>
    </source>
</evidence>
<accession>A0A1M7BUN0</accession>
<dbReference type="Pfam" id="PF06724">
    <property type="entry name" value="DUF1206"/>
    <property type="match status" value="3"/>
</dbReference>
<keyword evidence="1" id="KW-0812">Transmembrane</keyword>
<protein>
    <recommendedName>
        <fullName evidence="2">DUF1206 domain-containing protein</fullName>
    </recommendedName>
</protein>
<keyword evidence="4" id="KW-1185">Reference proteome</keyword>
<sequence>MSAHIHGGRQTSRAAGRPPVRDVLRSAGRAGFTARGVIYLLVGYLALRIAFGEKGDEADRQGALRQIARQPFGTGLLWLLAAGLACMALWRGANALIGGESTGKRLAAGGRAVFYAVLCWGTATYAAGAGGSSSSDKKSKDVTASLLKLPGGRWIAGAVGVGLCVAGVVIAVRALRRKFLKKLETGRMGRRTRAAVTATGTGGGAARGGVYAGAGAFAVVAAVRFDPNKAKGMDDTLRSFAHTPAGPWLLVVVAAGLMLFGLFSFASARWRRL</sequence>
<dbReference type="AlphaFoldDB" id="A0A1M7BUN0"/>
<feature type="transmembrane region" description="Helical" evidence="1">
    <location>
        <begin position="196"/>
        <end position="225"/>
    </location>
</feature>
<dbReference type="EMBL" id="FRBI01000005">
    <property type="protein sequence ID" value="SHL58644.1"/>
    <property type="molecule type" value="Genomic_DNA"/>
</dbReference>
<dbReference type="OrthoDB" id="4552598at2"/>
<evidence type="ECO:0000256" key="1">
    <source>
        <dbReference type="SAM" id="Phobius"/>
    </source>
</evidence>
<keyword evidence="1" id="KW-1133">Transmembrane helix</keyword>
<feature type="transmembrane region" description="Helical" evidence="1">
    <location>
        <begin position="245"/>
        <end position="266"/>
    </location>
</feature>
<name>A0A1M7BUN0_9ACTN</name>
<evidence type="ECO:0000313" key="3">
    <source>
        <dbReference type="EMBL" id="SHL58644.1"/>
    </source>
</evidence>
<organism evidence="3 4">
    <name type="scientific">Actinacidiphila paucisporea</name>
    <dbReference type="NCBI Taxonomy" id="310782"/>
    <lineage>
        <taxon>Bacteria</taxon>
        <taxon>Bacillati</taxon>
        <taxon>Actinomycetota</taxon>
        <taxon>Actinomycetes</taxon>
        <taxon>Kitasatosporales</taxon>
        <taxon>Streptomycetaceae</taxon>
        <taxon>Actinacidiphila</taxon>
    </lineage>
</organism>
<feature type="domain" description="DUF1206" evidence="2">
    <location>
        <begin position="203"/>
        <end position="271"/>
    </location>
</feature>
<dbReference type="STRING" id="310782.SAMN05216499_10550"/>
<dbReference type="InterPro" id="IPR009597">
    <property type="entry name" value="DUF1206"/>
</dbReference>
<feature type="domain" description="DUF1206" evidence="2">
    <location>
        <begin position="109"/>
        <end position="177"/>
    </location>
</feature>